<sequence length="57" mass="6582">AAEVRFALSERLRRDDDDVSIAVEVRSDRSEQLQRDEDDESIAAEVRAVLPVRQRGW</sequence>
<keyword evidence="2" id="KW-1185">Reference proteome</keyword>
<accession>A0A392T3K8</accession>
<dbReference type="Proteomes" id="UP000265520">
    <property type="component" value="Unassembled WGS sequence"/>
</dbReference>
<dbReference type="EMBL" id="LXQA010486931">
    <property type="protein sequence ID" value="MCI54895.1"/>
    <property type="molecule type" value="Genomic_DNA"/>
</dbReference>
<dbReference type="AlphaFoldDB" id="A0A392T3K8"/>
<protein>
    <submittedName>
        <fullName evidence="1">Uncharacterized protein</fullName>
    </submittedName>
</protein>
<reference evidence="1 2" key="1">
    <citation type="journal article" date="2018" name="Front. Plant Sci.">
        <title>Red Clover (Trifolium pratense) and Zigzag Clover (T. medium) - A Picture of Genomic Similarities and Differences.</title>
        <authorList>
            <person name="Dluhosova J."/>
            <person name="Istvanek J."/>
            <person name="Nedelnik J."/>
            <person name="Repkova J."/>
        </authorList>
    </citation>
    <scope>NUCLEOTIDE SEQUENCE [LARGE SCALE GENOMIC DNA]</scope>
    <source>
        <strain evidence="2">cv. 10/8</strain>
        <tissue evidence="1">Leaf</tissue>
    </source>
</reference>
<feature type="non-terminal residue" evidence="1">
    <location>
        <position position="1"/>
    </location>
</feature>
<proteinExistence type="predicted"/>
<evidence type="ECO:0000313" key="2">
    <source>
        <dbReference type="Proteomes" id="UP000265520"/>
    </source>
</evidence>
<name>A0A392T3K8_9FABA</name>
<evidence type="ECO:0000313" key="1">
    <source>
        <dbReference type="EMBL" id="MCI54895.1"/>
    </source>
</evidence>
<comment type="caution">
    <text evidence="1">The sequence shown here is derived from an EMBL/GenBank/DDBJ whole genome shotgun (WGS) entry which is preliminary data.</text>
</comment>
<organism evidence="1 2">
    <name type="scientific">Trifolium medium</name>
    <dbReference type="NCBI Taxonomy" id="97028"/>
    <lineage>
        <taxon>Eukaryota</taxon>
        <taxon>Viridiplantae</taxon>
        <taxon>Streptophyta</taxon>
        <taxon>Embryophyta</taxon>
        <taxon>Tracheophyta</taxon>
        <taxon>Spermatophyta</taxon>
        <taxon>Magnoliopsida</taxon>
        <taxon>eudicotyledons</taxon>
        <taxon>Gunneridae</taxon>
        <taxon>Pentapetalae</taxon>
        <taxon>rosids</taxon>
        <taxon>fabids</taxon>
        <taxon>Fabales</taxon>
        <taxon>Fabaceae</taxon>
        <taxon>Papilionoideae</taxon>
        <taxon>50 kb inversion clade</taxon>
        <taxon>NPAAA clade</taxon>
        <taxon>Hologalegina</taxon>
        <taxon>IRL clade</taxon>
        <taxon>Trifolieae</taxon>
        <taxon>Trifolium</taxon>
    </lineage>
</organism>